<evidence type="ECO:0000256" key="10">
    <source>
        <dbReference type="ARBA" id="ARBA00082896"/>
    </source>
</evidence>
<dbReference type="FunCoup" id="F0X959">
    <property type="interactions" value="1065"/>
</dbReference>
<keyword evidence="15" id="KW-1185">Reference proteome</keyword>
<dbReference type="GO" id="GO:0160104">
    <property type="term" value="F:tRNA (guanine(26)-N2)-dimethyltransferase activity"/>
    <property type="evidence" value="ECO:0007669"/>
    <property type="project" value="UniProtKB-EC"/>
</dbReference>
<dbReference type="HOGENOM" id="CLU_010862_2_0_1"/>
<evidence type="ECO:0000256" key="3">
    <source>
        <dbReference type="ARBA" id="ARBA00022679"/>
    </source>
</evidence>
<dbReference type="Gene3D" id="3.40.50.150">
    <property type="entry name" value="Vaccinia Virus protein VP39"/>
    <property type="match status" value="1"/>
</dbReference>
<name>F0X959_GROCL</name>
<gene>
    <name evidence="14" type="ORF">CMQ_3489</name>
</gene>
<feature type="region of interest" description="Disordered" evidence="13">
    <location>
        <begin position="99"/>
        <end position="185"/>
    </location>
</feature>
<dbReference type="FunFam" id="3.30.56.70:FF:000001">
    <property type="entry name" value="tRNA (guanine(26)-N(2))-dimethyltransferase"/>
    <property type="match status" value="1"/>
</dbReference>
<proteinExistence type="inferred from homology"/>
<dbReference type="SUPFAM" id="SSF53335">
    <property type="entry name" value="S-adenosyl-L-methionine-dependent methyltransferases"/>
    <property type="match status" value="1"/>
</dbReference>
<dbReference type="GO" id="GO:0002940">
    <property type="term" value="P:tRNA N2-guanine methylation"/>
    <property type="evidence" value="ECO:0007669"/>
    <property type="project" value="TreeGrafter"/>
</dbReference>
<feature type="compositionally biased region" description="Polar residues" evidence="13">
    <location>
        <begin position="1"/>
        <end position="13"/>
    </location>
</feature>
<dbReference type="InterPro" id="IPR029063">
    <property type="entry name" value="SAM-dependent_MTases_sf"/>
</dbReference>
<evidence type="ECO:0000256" key="7">
    <source>
        <dbReference type="ARBA" id="ARBA00039099"/>
    </source>
</evidence>
<evidence type="ECO:0000256" key="5">
    <source>
        <dbReference type="ARBA" id="ARBA00022694"/>
    </source>
</evidence>
<dbReference type="InterPro" id="IPR042296">
    <property type="entry name" value="tRNA_met_Trm1_C"/>
</dbReference>
<evidence type="ECO:0000313" key="15">
    <source>
        <dbReference type="Proteomes" id="UP000007796"/>
    </source>
</evidence>
<sequence>MATSSTQTDGQNGHQDDNVTIGPDGKRYRTAREGLARIYVPLSDGEKTRQNGGGGPAVEDHAQQVFYNPIQQFNRDLSVLAIKAYGQAKLEERAERFAKKKEVFAQKKRKQVADRRGDKRKRENEDEADEGERPVKVGKQSDDSARAEAEAEAEAEAGTADGQESRDPEADSAETASTCTSTSAGPAPIRILDALSATGLRALRYAHELPFAVSVTANDLLAAATKSIRRNVELNGLSDKITVRQSDALAHMYTVVAKELTLEAAGGGSNKVPNRSEKYDVIDLDPYGTAATFFDAAVQSVRNDGGLLCVTCTDAGVWASQGYPEKCYALYGGVPMKGSQSHEAGLRIVLQALSVSAARYGLAVTPQLSLSIDFYCRVFVTVRRSPASVKFLAGRTMTAYNCDQGCGAWTTQPLLRNRATANKRGDGHFYKHTFATAPQTDAFCPHCHTKTHLAGPMFAGPIHSAPFIRRILEELPQAPTDVYGTTERIRGMLQTALEELVEGEVGGEDHLAALDPMPFFFLPSNLAKVVHCMTPNEDAMRGALVRLGYRATRSHCRPGSIKTDAPWSVLWDVMRAWVRQKAPVKPESIRPGTPAERLLRLGSSGEGSERTEKEEKVETVETTETTETTEKESKLEIVFDETQGHKRIRGADKLVRYQINPRENWGPMNRARGH</sequence>
<dbReference type="STRING" id="655863.F0X959"/>
<evidence type="ECO:0000256" key="4">
    <source>
        <dbReference type="ARBA" id="ARBA00022691"/>
    </source>
</evidence>
<evidence type="ECO:0000256" key="13">
    <source>
        <dbReference type="SAM" id="MobiDB-lite"/>
    </source>
</evidence>
<evidence type="ECO:0000256" key="1">
    <source>
        <dbReference type="ARBA" id="ARBA00022555"/>
    </source>
</evidence>
<dbReference type="Gene3D" id="3.30.56.70">
    <property type="entry name" value="N2,N2-dimethylguanosine tRNA methyltransferase, C-terminal domain"/>
    <property type="match status" value="1"/>
</dbReference>
<evidence type="ECO:0000256" key="9">
    <source>
        <dbReference type="ARBA" id="ARBA00077143"/>
    </source>
</evidence>
<feature type="compositionally biased region" description="Basic and acidic residues" evidence="13">
    <location>
        <begin position="99"/>
        <end position="124"/>
    </location>
</feature>
<feature type="compositionally biased region" description="Basic and acidic residues" evidence="13">
    <location>
        <begin position="131"/>
        <end position="149"/>
    </location>
</feature>
<feature type="compositionally biased region" description="Low complexity" evidence="13">
    <location>
        <begin position="173"/>
        <end position="184"/>
    </location>
</feature>
<dbReference type="eggNOG" id="KOG1253">
    <property type="taxonomic scope" value="Eukaryota"/>
</dbReference>
<dbReference type="EMBL" id="GL629735">
    <property type="protein sequence ID" value="EFX05420.1"/>
    <property type="molecule type" value="Genomic_DNA"/>
</dbReference>
<organism evidence="15">
    <name type="scientific">Grosmannia clavigera (strain kw1407 / UAMH 11150)</name>
    <name type="common">Blue stain fungus</name>
    <name type="synonym">Graphiocladiella clavigera</name>
    <dbReference type="NCBI Taxonomy" id="655863"/>
    <lineage>
        <taxon>Eukaryota</taxon>
        <taxon>Fungi</taxon>
        <taxon>Dikarya</taxon>
        <taxon>Ascomycota</taxon>
        <taxon>Pezizomycotina</taxon>
        <taxon>Sordariomycetes</taxon>
        <taxon>Sordariomycetidae</taxon>
        <taxon>Ophiostomatales</taxon>
        <taxon>Ophiostomataceae</taxon>
        <taxon>Leptographium</taxon>
    </lineage>
</organism>
<evidence type="ECO:0000256" key="11">
    <source>
        <dbReference type="ARBA" id="ARBA00083299"/>
    </source>
</evidence>
<keyword evidence="6 12" id="KW-0694">RNA-binding</keyword>
<keyword evidence="3 12" id="KW-0808">Transferase</keyword>
<dbReference type="Proteomes" id="UP000007796">
    <property type="component" value="Unassembled WGS sequence"/>
</dbReference>
<feature type="region of interest" description="Disordered" evidence="13">
    <location>
        <begin position="585"/>
        <end position="631"/>
    </location>
</feature>
<dbReference type="PANTHER" id="PTHR10631">
    <property type="entry name" value="N 2 ,N 2 -DIMETHYLGUANOSINE TRNA METHYLTRANSFERASE"/>
    <property type="match status" value="1"/>
</dbReference>
<reference evidence="14 15" key="1">
    <citation type="journal article" date="2011" name="Proc. Natl. Acad. Sci. U.S.A.">
        <title>Genome and transcriptome analyses of the mountain pine beetle-fungal symbiont Grosmannia clavigera, a lodgepole pine pathogen.</title>
        <authorList>
            <person name="DiGuistini S."/>
            <person name="Wang Y."/>
            <person name="Liao N.Y."/>
            <person name="Taylor G."/>
            <person name="Tanguay P."/>
            <person name="Feau N."/>
            <person name="Henrissat B."/>
            <person name="Chan S.K."/>
            <person name="Hesse-Orce U."/>
            <person name="Alamouti S.M."/>
            <person name="Tsui C.K.M."/>
            <person name="Docking R.T."/>
            <person name="Levasseur A."/>
            <person name="Haridas S."/>
            <person name="Robertson G."/>
            <person name="Birol I."/>
            <person name="Holt R.A."/>
            <person name="Marra M.A."/>
            <person name="Hamelin R.C."/>
            <person name="Hirst M."/>
            <person name="Jones S.J.M."/>
            <person name="Bohlmann J."/>
            <person name="Breuil C."/>
        </authorList>
    </citation>
    <scope>NUCLEOTIDE SEQUENCE [LARGE SCALE GENOMIC DNA]</scope>
    <source>
        <strain evidence="15">kw1407 / UAMH 11150</strain>
    </source>
</reference>
<dbReference type="GO" id="GO:0000049">
    <property type="term" value="F:tRNA binding"/>
    <property type="evidence" value="ECO:0007669"/>
    <property type="project" value="UniProtKB-UniRule"/>
</dbReference>
<dbReference type="AlphaFoldDB" id="F0X959"/>
<evidence type="ECO:0000256" key="2">
    <source>
        <dbReference type="ARBA" id="ARBA00022603"/>
    </source>
</evidence>
<protein>
    <recommendedName>
        <fullName evidence="7">tRNA (guanine(26)-N(2))-dimethyltransferase</fullName>
        <ecNumber evidence="7">2.1.1.216</ecNumber>
    </recommendedName>
    <alternativeName>
        <fullName evidence="10">tRNA 2,2-dimethylguanosine-26 methyltransferase</fullName>
    </alternativeName>
    <alternativeName>
        <fullName evidence="9">tRNA(guanine-26,N(2)-N(2)) methyltransferase</fullName>
    </alternativeName>
    <alternativeName>
        <fullName evidence="11">tRNA(m(2,2)G26)dimethyltransferase</fullName>
    </alternativeName>
</protein>
<dbReference type="Pfam" id="PF02005">
    <property type="entry name" value="TRM"/>
    <property type="match status" value="1"/>
</dbReference>
<evidence type="ECO:0000256" key="6">
    <source>
        <dbReference type="ARBA" id="ARBA00022884"/>
    </source>
</evidence>
<dbReference type="PANTHER" id="PTHR10631:SF3">
    <property type="entry name" value="TRNA (GUANINE(26)-N(2))-DIMETHYLTRANSFERASE"/>
    <property type="match status" value="1"/>
</dbReference>
<keyword evidence="5 12" id="KW-0819">tRNA processing</keyword>
<dbReference type="GeneID" id="25976594"/>
<accession>F0X959</accession>
<dbReference type="InParanoid" id="F0X959"/>
<keyword evidence="1 12" id="KW-0820">tRNA-binding</keyword>
<keyword evidence="2 12" id="KW-0489">Methyltransferase</keyword>
<evidence type="ECO:0000256" key="8">
    <source>
        <dbReference type="ARBA" id="ARBA00051897"/>
    </source>
</evidence>
<dbReference type="RefSeq" id="XP_014174902.1">
    <property type="nucleotide sequence ID" value="XM_014319427.1"/>
</dbReference>
<feature type="region of interest" description="Disordered" evidence="13">
    <location>
        <begin position="1"/>
        <end position="59"/>
    </location>
</feature>
<comment type="similarity">
    <text evidence="12">Belongs to the class I-like SAM-binding methyltransferase superfamily. Trm1 family.</text>
</comment>
<dbReference type="InterPro" id="IPR002905">
    <property type="entry name" value="Trm1"/>
</dbReference>
<feature type="compositionally biased region" description="Basic and acidic residues" evidence="13">
    <location>
        <begin position="607"/>
        <end position="619"/>
    </location>
</feature>
<keyword evidence="4 12" id="KW-0949">S-adenosyl-L-methionine</keyword>
<dbReference type="OrthoDB" id="6349953at2759"/>
<comment type="catalytic activity">
    <reaction evidence="8">
        <text>guanosine(26) in tRNA + 2 S-adenosyl-L-methionine = N(2)-dimethylguanosine(26) in tRNA + 2 S-adenosyl-L-homocysteine + 2 H(+)</text>
        <dbReference type="Rhea" id="RHEA:43140"/>
        <dbReference type="Rhea" id="RHEA-COMP:10359"/>
        <dbReference type="Rhea" id="RHEA-COMP:10360"/>
        <dbReference type="ChEBI" id="CHEBI:15378"/>
        <dbReference type="ChEBI" id="CHEBI:57856"/>
        <dbReference type="ChEBI" id="CHEBI:59789"/>
        <dbReference type="ChEBI" id="CHEBI:74269"/>
        <dbReference type="ChEBI" id="CHEBI:74513"/>
        <dbReference type="EC" id="2.1.1.216"/>
    </reaction>
</comment>
<dbReference type="NCBIfam" id="TIGR00308">
    <property type="entry name" value="TRM1"/>
    <property type="match status" value="1"/>
</dbReference>
<dbReference type="CDD" id="cd02440">
    <property type="entry name" value="AdoMet_MTases"/>
    <property type="match status" value="1"/>
</dbReference>
<dbReference type="EC" id="2.1.1.216" evidence="7"/>
<dbReference type="GO" id="GO:0005634">
    <property type="term" value="C:nucleus"/>
    <property type="evidence" value="ECO:0007669"/>
    <property type="project" value="TreeGrafter"/>
</dbReference>
<dbReference type="PROSITE" id="PS51626">
    <property type="entry name" value="SAM_MT_TRM1"/>
    <property type="match status" value="1"/>
</dbReference>
<evidence type="ECO:0000256" key="12">
    <source>
        <dbReference type="PROSITE-ProRule" id="PRU00958"/>
    </source>
</evidence>
<evidence type="ECO:0000313" key="14">
    <source>
        <dbReference type="EMBL" id="EFX05420.1"/>
    </source>
</evidence>
<feature type="compositionally biased region" description="Basic and acidic residues" evidence="13">
    <location>
        <begin position="24"/>
        <end position="35"/>
    </location>
</feature>